<evidence type="ECO:0000313" key="4">
    <source>
        <dbReference type="EMBL" id="MEK7951483.1"/>
    </source>
</evidence>
<feature type="transmembrane region" description="Helical" evidence="2">
    <location>
        <begin position="804"/>
        <end position="823"/>
    </location>
</feature>
<evidence type="ECO:0000313" key="5">
    <source>
        <dbReference type="Proteomes" id="UP001371305"/>
    </source>
</evidence>
<accession>A0ABU9AVC4</accession>
<comment type="caution">
    <text evidence="4">The sequence shown here is derived from an EMBL/GenBank/DDBJ whole genome shotgun (WGS) entry which is preliminary data.</text>
</comment>
<keyword evidence="2" id="KW-1133">Transmembrane helix</keyword>
<dbReference type="NCBIfam" id="TIGR02601">
    <property type="entry name" value="autotrns_rpt"/>
    <property type="match status" value="2"/>
</dbReference>
<keyword evidence="2" id="KW-0812">Transmembrane</keyword>
<proteinExistence type="predicted"/>
<dbReference type="Proteomes" id="UP001371305">
    <property type="component" value="Unassembled WGS sequence"/>
</dbReference>
<organism evidence="4 5">
    <name type="scientific">Luteolibacter soli</name>
    <dbReference type="NCBI Taxonomy" id="3135280"/>
    <lineage>
        <taxon>Bacteria</taxon>
        <taxon>Pseudomonadati</taxon>
        <taxon>Verrucomicrobiota</taxon>
        <taxon>Verrucomicrobiia</taxon>
        <taxon>Verrucomicrobiales</taxon>
        <taxon>Verrucomicrobiaceae</taxon>
        <taxon>Luteolibacter</taxon>
    </lineage>
</organism>
<evidence type="ECO:0000256" key="1">
    <source>
        <dbReference type="ARBA" id="ARBA00022729"/>
    </source>
</evidence>
<dbReference type="InterPro" id="IPR013425">
    <property type="entry name" value="Autotrns_rpt"/>
</dbReference>
<dbReference type="EMBL" id="JBBUKT010000004">
    <property type="protein sequence ID" value="MEK7951483.1"/>
    <property type="molecule type" value="Genomic_DNA"/>
</dbReference>
<keyword evidence="1 3" id="KW-0732">Signal</keyword>
<evidence type="ECO:0000256" key="3">
    <source>
        <dbReference type="SAM" id="SignalP"/>
    </source>
</evidence>
<keyword evidence="2" id="KW-0472">Membrane</keyword>
<keyword evidence="5" id="KW-1185">Reference proteome</keyword>
<feature type="chain" id="PRO_5046789056" evidence="3">
    <location>
        <begin position="24"/>
        <end position="903"/>
    </location>
</feature>
<feature type="transmembrane region" description="Helical" evidence="2">
    <location>
        <begin position="875"/>
        <end position="897"/>
    </location>
</feature>
<sequence>MKSHFSLALGLSISGLTFPIAQAADGTWTNTATGGLWSDSANWSSTTIADGSGSTANFSTIDLTADNTVQLDSARTIGNLTFGDTATATAGSWTLANNGNAANILTLGVASGSPVITVNTLGTNKLATITAELSGSQGFTKAGAGELALSGTNTYSGSTIVNAGTLRLIGAAGTGGTILNSTGITVAAGATFAITNDLTNGNSTNRIADTASITLSGGTFTFNPSTAGSTVFSETVGQLNISSGANRITGTSATGSGSSSTLTFASLNRTPGATVNFANATGAASNKILFTTAPTLDAGNLIGGYALAGSADFATYGANGIAIATSSGGAETGWTTTQNVKFTLAAAGATTLTGNRDINSLSYAQSGSSTSTSLNLGGFALRVRSGGVLVSGGTSSATILNGSLTAGYADDTAGELVLMSSQASSRFLTVSANIVDNGSGVVSVVLNGNANGNGGQVALSGINTYTGTTTIAGNAALGSSTAINNSRALTIAAGATMQLGGFTATVDGLSGSGAFSTNNASGSGTFNSALSLGNNNGSATFNGTFNVSSSTRDLDIIKNGTGTQIMAGTDNRDINTTTSVSTTTINGGTYQAAKQVSLYNNVSARWNATNLIINNGGTLALNVGGTGEFTSANVDTIKALGTATGGFQSGSKLGLDTTNATGGNFTYASAIANTNSGANSVGLTKLGTGTLTLTANSTYTGATIVSAGTLLVNGSLGASAVTANGGTFGGTGTVGSNVTINAATYAAGASAGSLEIAGDLGLSASSSTAIELGGVAFTLNGTEEYDRTKLTGATSALNLGGGTLGVSLISGFTLTAGQAFGIFQLENTATRTGTFAGLGSDGSLVGTFGGVNLFITYSGNFSDTGTIDLSGGNDIVLYTVPEPAAAGIGAIGLLLILRRRRMK</sequence>
<dbReference type="Pfam" id="PF12951">
    <property type="entry name" value="PATR"/>
    <property type="match status" value="3"/>
</dbReference>
<dbReference type="RefSeq" id="WP_341405087.1">
    <property type="nucleotide sequence ID" value="NZ_JBBUKT010000004.1"/>
</dbReference>
<evidence type="ECO:0000256" key="2">
    <source>
        <dbReference type="SAM" id="Phobius"/>
    </source>
</evidence>
<protein>
    <submittedName>
        <fullName evidence="4">Autotransporter-associated beta strand repeat-containing protein</fullName>
    </submittedName>
</protein>
<feature type="transmembrane region" description="Helical" evidence="2">
    <location>
        <begin position="835"/>
        <end position="855"/>
    </location>
</feature>
<reference evidence="4 5" key="1">
    <citation type="submission" date="2024-04" db="EMBL/GenBank/DDBJ databases">
        <title>Luteolibacter sp. isolated from soil.</title>
        <authorList>
            <person name="An J."/>
        </authorList>
    </citation>
    <scope>NUCLEOTIDE SEQUENCE [LARGE SCALE GENOMIC DNA]</scope>
    <source>
        <strain evidence="4 5">Y139</strain>
    </source>
</reference>
<name>A0ABU9AVC4_9BACT</name>
<gene>
    <name evidence="4" type="ORF">WKV53_13280</name>
</gene>
<feature type="signal peptide" evidence="3">
    <location>
        <begin position="1"/>
        <end position="23"/>
    </location>
</feature>